<evidence type="ECO:0000313" key="9">
    <source>
        <dbReference type="Proteomes" id="UP000077096"/>
    </source>
</evidence>
<feature type="transmembrane region" description="Helical" evidence="6">
    <location>
        <begin position="311"/>
        <end position="334"/>
    </location>
</feature>
<evidence type="ECO:0000256" key="1">
    <source>
        <dbReference type="ARBA" id="ARBA00004651"/>
    </source>
</evidence>
<evidence type="ECO:0000256" key="6">
    <source>
        <dbReference type="SAM" id="Phobius"/>
    </source>
</evidence>
<keyword evidence="2" id="KW-1003">Cell membrane</keyword>
<feature type="transmembrane region" description="Helical" evidence="6">
    <location>
        <begin position="139"/>
        <end position="159"/>
    </location>
</feature>
<organism evidence="8 9">
    <name type="scientific">Fervidobacterium pennivorans</name>
    <dbReference type="NCBI Taxonomy" id="93466"/>
    <lineage>
        <taxon>Bacteria</taxon>
        <taxon>Thermotogati</taxon>
        <taxon>Thermotogota</taxon>
        <taxon>Thermotogae</taxon>
        <taxon>Thermotogales</taxon>
        <taxon>Fervidobacteriaceae</taxon>
        <taxon>Fervidobacterium</taxon>
    </lineage>
</organism>
<dbReference type="Proteomes" id="UP000077096">
    <property type="component" value="Chromosome"/>
</dbReference>
<feature type="transmembrane region" description="Helical" evidence="6">
    <location>
        <begin position="287"/>
        <end position="305"/>
    </location>
</feature>
<keyword evidence="3 6" id="KW-0812">Transmembrane</keyword>
<feature type="transmembrane region" description="Helical" evidence="6">
    <location>
        <begin position="373"/>
        <end position="393"/>
    </location>
</feature>
<evidence type="ECO:0000256" key="2">
    <source>
        <dbReference type="ARBA" id="ARBA00022475"/>
    </source>
</evidence>
<evidence type="ECO:0000313" key="8">
    <source>
        <dbReference type="EMBL" id="ANE40773.1"/>
    </source>
</evidence>
<evidence type="ECO:0000256" key="5">
    <source>
        <dbReference type="ARBA" id="ARBA00023136"/>
    </source>
</evidence>
<dbReference type="KEGG" id="fng:JM64_01135"/>
<proteinExistence type="predicted"/>
<feature type="transmembrane region" description="Helical" evidence="6">
    <location>
        <begin position="256"/>
        <end position="275"/>
    </location>
</feature>
<comment type="subcellular location">
    <subcellularLocation>
        <location evidence="1">Cell membrane</location>
        <topology evidence="1">Multi-pass membrane protein</topology>
    </subcellularLocation>
</comment>
<dbReference type="AlphaFoldDB" id="A0A172T1P8"/>
<dbReference type="OrthoDB" id="48826at2"/>
<dbReference type="InterPro" id="IPR036259">
    <property type="entry name" value="MFS_trans_sf"/>
</dbReference>
<gene>
    <name evidence="8" type="ORF">JM64_01135</name>
</gene>
<keyword evidence="4 6" id="KW-1133">Transmembrane helix</keyword>
<reference evidence="8 9" key="1">
    <citation type="submission" date="2014-08" db="EMBL/GenBank/DDBJ databases">
        <title>Fervidobacterium pennivorans DYC genome.</title>
        <authorList>
            <person name="Wushke S."/>
        </authorList>
    </citation>
    <scope>NUCLEOTIDE SEQUENCE [LARGE SCALE GENOMIC DNA]</scope>
    <source>
        <strain evidence="8 9">DYC</strain>
    </source>
</reference>
<evidence type="ECO:0000256" key="4">
    <source>
        <dbReference type="ARBA" id="ARBA00022989"/>
    </source>
</evidence>
<feature type="transmembrane region" description="Helical" evidence="6">
    <location>
        <begin position="222"/>
        <end position="250"/>
    </location>
</feature>
<protein>
    <submittedName>
        <fullName evidence="8">MFS transporter</fullName>
    </submittedName>
</protein>
<feature type="transmembrane region" description="Helical" evidence="6">
    <location>
        <begin position="52"/>
        <end position="71"/>
    </location>
</feature>
<dbReference type="PATRIC" id="fig|93466.3.peg.264"/>
<accession>A0A172T1P8</accession>
<keyword evidence="5 6" id="KW-0472">Membrane</keyword>
<dbReference type="SUPFAM" id="SSF103473">
    <property type="entry name" value="MFS general substrate transporter"/>
    <property type="match status" value="1"/>
</dbReference>
<dbReference type="PANTHER" id="PTHR43124:SF3">
    <property type="entry name" value="CHLORAMPHENICOL EFFLUX PUMP RV0191"/>
    <property type="match status" value="1"/>
</dbReference>
<name>A0A172T1P8_FERPE</name>
<dbReference type="PROSITE" id="PS50850">
    <property type="entry name" value="MFS"/>
    <property type="match status" value="1"/>
</dbReference>
<dbReference type="InterPro" id="IPR050189">
    <property type="entry name" value="MFS_Efflux_Transporters"/>
</dbReference>
<feature type="domain" description="Major facilitator superfamily (MFS) profile" evidence="7">
    <location>
        <begin position="13"/>
        <end position="400"/>
    </location>
</feature>
<dbReference type="PANTHER" id="PTHR43124">
    <property type="entry name" value="PURINE EFFLUX PUMP PBUE"/>
    <property type="match status" value="1"/>
</dbReference>
<dbReference type="Gene3D" id="1.20.1250.20">
    <property type="entry name" value="MFS general substrate transporter like domains"/>
    <property type="match status" value="1"/>
</dbReference>
<evidence type="ECO:0000259" key="7">
    <source>
        <dbReference type="PROSITE" id="PS50850"/>
    </source>
</evidence>
<evidence type="ECO:0000256" key="3">
    <source>
        <dbReference type="ARBA" id="ARBA00022692"/>
    </source>
</evidence>
<dbReference type="GO" id="GO:0005886">
    <property type="term" value="C:plasma membrane"/>
    <property type="evidence" value="ECO:0007669"/>
    <property type="project" value="UniProtKB-SubCell"/>
</dbReference>
<feature type="transmembrane region" description="Helical" evidence="6">
    <location>
        <begin position="108"/>
        <end position="127"/>
    </location>
</feature>
<sequence>MSYRPSSYSIDSATRLITIFTFIDGLAQGIYGTIFNLMLRTSGMPTSQVGRITSFFLWGSALLGLVFGIIADKINKKQLMVTTHLLSIFFGTYRAISPSLIHLGISSFLFGGFSTATSIVLSTLLIIKTARESRSKVLGLNFGIGMFTGVLGNVLGGVLGDAFPIRNVLIVASLSRIVALVPIWKLRLYEPKYEGKKGGDTNAFKFFSVLNNLDRRATKVTLYYFLSTMSVGFGAGLFVTFGNVIFYDIFHMKPSLIGLILALAQLATSIGAVFSYKLGKRFGEMNVLIFSYVFVPILIVLLSFIREPITFTSVYILRFAVMNMVGPLLTALVFSNIPPSLLSSINGMNSFINNVARALSADLFSILTKYSNGYTLIFVVSSIFYFLNAYVMIRMYKHISE</sequence>
<dbReference type="InterPro" id="IPR020846">
    <property type="entry name" value="MFS_dom"/>
</dbReference>
<feature type="transmembrane region" description="Helical" evidence="6">
    <location>
        <begin position="12"/>
        <end position="32"/>
    </location>
</feature>
<dbReference type="InterPro" id="IPR011701">
    <property type="entry name" value="MFS"/>
</dbReference>
<dbReference type="EMBL" id="CP011393">
    <property type="protein sequence ID" value="ANE40773.1"/>
    <property type="molecule type" value="Genomic_DNA"/>
</dbReference>
<dbReference type="GO" id="GO:0022857">
    <property type="term" value="F:transmembrane transporter activity"/>
    <property type="evidence" value="ECO:0007669"/>
    <property type="project" value="InterPro"/>
</dbReference>
<dbReference type="Pfam" id="PF07690">
    <property type="entry name" value="MFS_1"/>
    <property type="match status" value="1"/>
</dbReference>